<reference evidence="5 6" key="1">
    <citation type="submission" date="2021-03" db="EMBL/GenBank/DDBJ databases">
        <title>Lysobacter sp. nov. isolated from soil of gangwondo yeongwol, south Korea.</title>
        <authorList>
            <person name="Kim K.R."/>
            <person name="Kim K.H."/>
            <person name="Jeon C.O."/>
        </authorList>
    </citation>
    <scope>NUCLEOTIDE SEQUENCE [LARGE SCALE GENOMIC DNA]</scope>
    <source>
        <strain evidence="5 6">R19</strain>
    </source>
</reference>
<dbReference type="SUPFAM" id="SSF52777">
    <property type="entry name" value="CoA-dependent acyltransferases"/>
    <property type="match status" value="2"/>
</dbReference>
<dbReference type="FunFam" id="3.30.300.30:FF:000010">
    <property type="entry name" value="Enterobactin synthetase component F"/>
    <property type="match status" value="1"/>
</dbReference>
<evidence type="ECO:0000313" key="5">
    <source>
        <dbReference type="EMBL" id="QSX77638.1"/>
    </source>
</evidence>
<dbReference type="GO" id="GO:0003824">
    <property type="term" value="F:catalytic activity"/>
    <property type="evidence" value="ECO:0007669"/>
    <property type="project" value="InterPro"/>
</dbReference>
<dbReference type="Gene3D" id="3.30.300.30">
    <property type="match status" value="1"/>
</dbReference>
<dbReference type="PANTHER" id="PTHR45527:SF14">
    <property type="entry name" value="PLIPASTATIN SYNTHASE SUBUNIT B"/>
    <property type="match status" value="1"/>
</dbReference>
<dbReference type="InterPro" id="IPR001031">
    <property type="entry name" value="Thioesterase"/>
</dbReference>
<dbReference type="GO" id="GO:0031177">
    <property type="term" value="F:phosphopantetheine binding"/>
    <property type="evidence" value="ECO:0007669"/>
    <property type="project" value="InterPro"/>
</dbReference>
<dbReference type="CDD" id="cd17643">
    <property type="entry name" value="A_NRPS_Cytc1-like"/>
    <property type="match status" value="1"/>
</dbReference>
<evidence type="ECO:0000256" key="1">
    <source>
        <dbReference type="ARBA" id="ARBA00001957"/>
    </source>
</evidence>
<proteinExistence type="predicted"/>
<dbReference type="EMBL" id="CP071518">
    <property type="protein sequence ID" value="QSX77638.1"/>
    <property type="molecule type" value="Genomic_DNA"/>
</dbReference>
<dbReference type="GO" id="GO:0005829">
    <property type="term" value="C:cytosol"/>
    <property type="evidence" value="ECO:0007669"/>
    <property type="project" value="TreeGrafter"/>
</dbReference>
<dbReference type="Proteomes" id="UP000639274">
    <property type="component" value="Chromosome"/>
</dbReference>
<dbReference type="FunFam" id="1.10.1200.10:FF:000016">
    <property type="entry name" value="Non-ribosomal peptide synthase"/>
    <property type="match status" value="1"/>
</dbReference>
<dbReference type="InterPro" id="IPR023213">
    <property type="entry name" value="CAT-like_dom_sf"/>
</dbReference>
<dbReference type="Gene3D" id="3.40.50.12780">
    <property type="entry name" value="N-terminal domain of ligase-like"/>
    <property type="match status" value="1"/>
</dbReference>
<protein>
    <submittedName>
        <fullName evidence="5">Amino acid adenylation domain-containing protein</fullName>
    </submittedName>
</protein>
<dbReference type="InterPro" id="IPR010071">
    <property type="entry name" value="AA_adenyl_dom"/>
</dbReference>
<dbReference type="Pfam" id="PF00668">
    <property type="entry name" value="Condensation"/>
    <property type="match status" value="1"/>
</dbReference>
<dbReference type="SUPFAM" id="SSF53474">
    <property type="entry name" value="alpha/beta-Hydrolases"/>
    <property type="match status" value="1"/>
</dbReference>
<keyword evidence="6" id="KW-1185">Reference proteome</keyword>
<keyword evidence="3" id="KW-0597">Phosphoprotein</keyword>
<dbReference type="SMART" id="SM00823">
    <property type="entry name" value="PKS_PP"/>
    <property type="match status" value="1"/>
</dbReference>
<dbReference type="RefSeq" id="WP_200612849.1">
    <property type="nucleotide sequence ID" value="NZ_CP071518.1"/>
</dbReference>
<keyword evidence="2" id="KW-0596">Phosphopantetheine</keyword>
<dbReference type="Gene3D" id="1.10.1200.10">
    <property type="entry name" value="ACP-like"/>
    <property type="match status" value="1"/>
</dbReference>
<dbReference type="InterPro" id="IPR009081">
    <property type="entry name" value="PP-bd_ACP"/>
</dbReference>
<evidence type="ECO:0000256" key="3">
    <source>
        <dbReference type="ARBA" id="ARBA00022553"/>
    </source>
</evidence>
<dbReference type="FunFam" id="3.40.50.980:FF:000001">
    <property type="entry name" value="Non-ribosomal peptide synthetase"/>
    <property type="match status" value="1"/>
</dbReference>
<evidence type="ECO:0000313" key="6">
    <source>
        <dbReference type="Proteomes" id="UP000639274"/>
    </source>
</evidence>
<dbReference type="Pfam" id="PF13193">
    <property type="entry name" value="AMP-binding_C"/>
    <property type="match status" value="1"/>
</dbReference>
<dbReference type="NCBIfam" id="TIGR01733">
    <property type="entry name" value="AA-adenyl-dom"/>
    <property type="match status" value="1"/>
</dbReference>
<dbReference type="InterPro" id="IPR042099">
    <property type="entry name" value="ANL_N_sf"/>
</dbReference>
<dbReference type="SUPFAM" id="SSF56801">
    <property type="entry name" value="Acetyl-CoA synthetase-like"/>
    <property type="match status" value="1"/>
</dbReference>
<dbReference type="InterPro" id="IPR000873">
    <property type="entry name" value="AMP-dep_synth/lig_dom"/>
</dbReference>
<dbReference type="PANTHER" id="PTHR45527">
    <property type="entry name" value="NONRIBOSOMAL PEPTIDE SYNTHETASE"/>
    <property type="match status" value="1"/>
</dbReference>
<dbReference type="PROSITE" id="PS50075">
    <property type="entry name" value="CARRIER"/>
    <property type="match status" value="1"/>
</dbReference>
<dbReference type="Pfam" id="PF00975">
    <property type="entry name" value="Thioesterase"/>
    <property type="match status" value="1"/>
</dbReference>
<dbReference type="InterPro" id="IPR020802">
    <property type="entry name" value="TesA-like"/>
</dbReference>
<dbReference type="SUPFAM" id="SSF47336">
    <property type="entry name" value="ACP-like"/>
    <property type="match status" value="1"/>
</dbReference>
<dbReference type="InterPro" id="IPR045851">
    <property type="entry name" value="AMP-bd_C_sf"/>
</dbReference>
<dbReference type="GO" id="GO:0043041">
    <property type="term" value="P:amino acid activation for nonribosomal peptide biosynthetic process"/>
    <property type="evidence" value="ECO:0007669"/>
    <property type="project" value="TreeGrafter"/>
</dbReference>
<dbReference type="InterPro" id="IPR036736">
    <property type="entry name" value="ACP-like_sf"/>
</dbReference>
<evidence type="ECO:0000259" key="4">
    <source>
        <dbReference type="PROSITE" id="PS50075"/>
    </source>
</evidence>
<accession>A0A974XXT9</accession>
<sequence length="1426" mass="156903">MNPVVESQDTPRTDGLTDRRALLAEALRRKARQHTVLCPLSHGQKALWFLHRSAPDSCAYHVSFSARIRSVLDIQALRRACQALVDRHAALRAVFHLRDGEPVQEIAGDREVLFRVSDCFGRNGNELHDRVQAAYREPFDLERQPPFRVDLFRCDAQEHVLLITVHHIAYDAWSLWLNLDELGQLYAAEIAGRAPALPVLECSYRDHINRQAQMLAGPEGQKLWRFWQSELAGELPTLVLNTDRPRPAVQTYAGASLRFAMGPSRSARVRKLAQSCGVTPFVLLLAAFQVLLHRYSGQDEIIVGSPTTGRGDPQMAAVAGYFVNPVVLRANLADNPAFNDFLERVAHTAISAMQHQDFPFPLLVERLQPRRDPAFAPLFQVSFVYQKPQRSSGAIDWLGWTSQPGSRVCWGGLEIEFFDLPQQEGQFDLELEVLDAGEELHASFKYNTDLFDVQSLMRMESCLLALLDGICDDPARPVRQLPLMPADAMAALGNLLPRVPSRPGDARCLHRIFEEQVLATPDAVAITDGDRQVTYGELNVHANRLAHYLIGQGVGPGTRVGLCLERSWRMLAAMLATVKAGGAYVPIAPEAPQERNVFILQDSQATILLTESAVGTALAQGCAQVLYLDRESEQLAGQSSINPDLDITVEDLLYVIYTSGSTGKPKGALVTHFNVARLFTATDAWFRFDGNDVWTVFHSFAFDFSVWEIWGALLHGGRMVIVPYLVSRAPEEFVALMNAQGVTVLNQTPSAFRQFMEAEQRVPLIAGSPLRCVVFGGEALDLRMLSAWYARHDEAHPRLVNMYGITETTVHVTYRPLGRADVDSGRSVIGEPIPDLHVHVFDEALQPVPEGVPGEMFVAGDGLCRGYLDRPELTAQRFLTRRRSDGGQMRLYRTGDLARRMPGGDIEYLGRVDDQVKIRGFRIELGEIEAALSSHPEVAACVVVVREDDGDKRLVGYVVGPASASSAPSTPGLRDHLMSRLPEYMVPTAFVALDRLPLNSNGKIDRRALPAPVLERDVRDGGFVPPRDAIEHRIQAHWEAVLKVHPVSVRDNFFEIGGHSLLAVNLITRLEQEFGLSMPMATLFRRPTIEQLGQLLRDNPDTAGSSLLVPIQPQGEGRPFFCVAGGGGSVAYYYPLAQQMGSARPFFGLQAVGLDGDCEPLTSVEALAQAHLAAIRSVQPRGPYLLGGHCFGGSVAFEIAQCLRREGEEVERLVLIDVPSRYLEGMDTAQPDDAAWIARLAAIVRESSGTDLQLTQELLRPLDPADQLALLNERMQAAGFMPPGADVAKVRGLLRVFVANSLARYSPRDVLPVPIALFRAGEHHPDYDFTPADDPGRSIAHSTLGWQAMSSQPVAVHVVPGNHITMLSPQHAAALAQGVAEALAGPSGSGKGVPRPVLLGEPTQDEWISLVPDARERQERAARMEG</sequence>
<dbReference type="KEGG" id="lsf:I8J32_012915"/>
<dbReference type="PROSITE" id="PS00012">
    <property type="entry name" value="PHOSPHOPANTETHEINE"/>
    <property type="match status" value="1"/>
</dbReference>
<dbReference type="InterPro" id="IPR020845">
    <property type="entry name" value="AMP-binding_CS"/>
</dbReference>
<comment type="cofactor">
    <cofactor evidence="1">
        <name>pantetheine 4'-phosphate</name>
        <dbReference type="ChEBI" id="CHEBI:47942"/>
    </cofactor>
</comment>
<dbReference type="InterPro" id="IPR006162">
    <property type="entry name" value="Ppantetheine_attach_site"/>
</dbReference>
<feature type="domain" description="Carrier" evidence="4">
    <location>
        <begin position="1025"/>
        <end position="1100"/>
    </location>
</feature>
<dbReference type="Pfam" id="PF00550">
    <property type="entry name" value="PP-binding"/>
    <property type="match status" value="1"/>
</dbReference>
<dbReference type="FunFam" id="3.40.50.12780:FF:000012">
    <property type="entry name" value="Non-ribosomal peptide synthetase"/>
    <property type="match status" value="1"/>
</dbReference>
<dbReference type="FunFam" id="3.40.50.980:FF:000002">
    <property type="entry name" value="Enterobactin synthetase component F"/>
    <property type="match status" value="1"/>
</dbReference>
<dbReference type="SMART" id="SM00824">
    <property type="entry name" value="PKS_TE"/>
    <property type="match status" value="1"/>
</dbReference>
<dbReference type="Gene3D" id="3.40.50.1820">
    <property type="entry name" value="alpha/beta hydrolase"/>
    <property type="match status" value="1"/>
</dbReference>
<dbReference type="GO" id="GO:0072330">
    <property type="term" value="P:monocarboxylic acid biosynthetic process"/>
    <property type="evidence" value="ECO:0007669"/>
    <property type="project" value="UniProtKB-ARBA"/>
</dbReference>
<dbReference type="CDD" id="cd19531">
    <property type="entry name" value="LCL_NRPS-like"/>
    <property type="match status" value="1"/>
</dbReference>
<name>A0A974XXT9_9GAMM</name>
<organism evidence="5 6">
    <name type="scientific">Agrilutibacter solisilvae</name>
    <dbReference type="NCBI Taxonomy" id="2763317"/>
    <lineage>
        <taxon>Bacteria</taxon>
        <taxon>Pseudomonadati</taxon>
        <taxon>Pseudomonadota</taxon>
        <taxon>Gammaproteobacteria</taxon>
        <taxon>Lysobacterales</taxon>
        <taxon>Lysobacteraceae</taxon>
        <taxon>Agrilutibacter</taxon>
    </lineage>
</organism>
<gene>
    <name evidence="5" type="ORF">I8J32_012915</name>
</gene>
<dbReference type="InterPro" id="IPR020806">
    <property type="entry name" value="PKS_PP-bd"/>
</dbReference>
<dbReference type="InterPro" id="IPR025110">
    <property type="entry name" value="AMP-bd_C"/>
</dbReference>
<dbReference type="PROSITE" id="PS00455">
    <property type="entry name" value="AMP_BINDING"/>
    <property type="match status" value="1"/>
</dbReference>
<dbReference type="Gene3D" id="3.30.559.30">
    <property type="entry name" value="Nonribosomal peptide synthetase, condensation domain"/>
    <property type="match status" value="1"/>
</dbReference>
<dbReference type="Gene3D" id="3.30.559.10">
    <property type="entry name" value="Chloramphenicol acetyltransferase-like domain"/>
    <property type="match status" value="1"/>
</dbReference>
<dbReference type="InterPro" id="IPR029058">
    <property type="entry name" value="AB_hydrolase_fold"/>
</dbReference>
<dbReference type="InterPro" id="IPR001242">
    <property type="entry name" value="Condensation_dom"/>
</dbReference>
<dbReference type="Pfam" id="PF00501">
    <property type="entry name" value="AMP-binding"/>
    <property type="match status" value="1"/>
</dbReference>
<dbReference type="GO" id="GO:0044550">
    <property type="term" value="P:secondary metabolite biosynthetic process"/>
    <property type="evidence" value="ECO:0007669"/>
    <property type="project" value="UniProtKB-ARBA"/>
</dbReference>
<evidence type="ECO:0000256" key="2">
    <source>
        <dbReference type="ARBA" id="ARBA00022450"/>
    </source>
</evidence>